<dbReference type="PANTHER" id="PTHR45947">
    <property type="entry name" value="SULFOQUINOVOSYL TRANSFERASE SQD2"/>
    <property type="match status" value="1"/>
</dbReference>
<dbReference type="Gene3D" id="3.40.50.2000">
    <property type="entry name" value="Glycogen Phosphorylase B"/>
    <property type="match status" value="2"/>
</dbReference>
<dbReference type="Pfam" id="PF13439">
    <property type="entry name" value="Glyco_transf_4"/>
    <property type="match status" value="1"/>
</dbReference>
<dbReference type="PANTHER" id="PTHR45947:SF3">
    <property type="entry name" value="SULFOQUINOVOSYL TRANSFERASE SQD2"/>
    <property type="match status" value="1"/>
</dbReference>
<reference evidence="2" key="1">
    <citation type="submission" date="2021-02" db="EMBL/GenBank/DDBJ databases">
        <title>Skermanella TT6 skin isolate.</title>
        <authorList>
            <person name="Lee K."/>
            <person name="Ganzorig M."/>
        </authorList>
    </citation>
    <scope>NUCLEOTIDE SEQUENCE</scope>
    <source>
        <strain evidence="2">TT6</strain>
    </source>
</reference>
<feature type="domain" description="Glycosyltransferase subfamily 4-like N-terminal" evidence="1">
    <location>
        <begin position="18"/>
        <end position="186"/>
    </location>
</feature>
<dbReference type="Pfam" id="PF13692">
    <property type="entry name" value="Glyco_trans_1_4"/>
    <property type="match status" value="1"/>
</dbReference>
<dbReference type="SUPFAM" id="SSF53756">
    <property type="entry name" value="UDP-Glycosyltransferase/glycogen phosphorylase"/>
    <property type="match status" value="1"/>
</dbReference>
<gene>
    <name evidence="2" type="ORF">IGS68_07545</name>
</gene>
<proteinExistence type="predicted"/>
<evidence type="ECO:0000313" key="3">
    <source>
        <dbReference type="Proteomes" id="UP000595197"/>
    </source>
</evidence>
<dbReference type="EMBL" id="CP067420">
    <property type="protein sequence ID" value="QQP91060.1"/>
    <property type="molecule type" value="Genomic_DNA"/>
</dbReference>
<protein>
    <submittedName>
        <fullName evidence="2">Glycosyltransferase family 4 protein</fullName>
    </submittedName>
</protein>
<keyword evidence="3" id="KW-1185">Reference proteome</keyword>
<evidence type="ECO:0000313" key="2">
    <source>
        <dbReference type="EMBL" id="QQP91060.1"/>
    </source>
</evidence>
<dbReference type="Proteomes" id="UP000595197">
    <property type="component" value="Chromosome"/>
</dbReference>
<dbReference type="InterPro" id="IPR028098">
    <property type="entry name" value="Glyco_trans_4-like_N"/>
</dbReference>
<sequence length="385" mass="41653">MVPASGSPRRVLMTADAVGGVWDYALELAGGLARRGVRVTLAAMGPAPSPAQRARAIAIPGLGLHLGEFKLEWMERPEDDLAAAGEWLLDLAERVAPDLVHLNGYAHAALPWERPVVAVAHSCVLSWWQAVHGCPAPADWRPYADRVAAGLAAADRVVAPTRAMLDALETHYGPVPHGRVIWNGRDGGTWHPRPDREPTVISVGRIWDEAKNIRALDRVAAELDWPVVVAGSRRHPDGRSPGGGAMPANLRLLGHLRPDELADWYGRAAVFALPARYEPFGLSILEAALSGCALVLGDVPSLRELWTGAAVFVPPDDPAALARELRRMAADPPRLRALATAARQRARSYGTERMVARYLDVYADLLDAPRSIPLHRESAAVPLER</sequence>
<dbReference type="RefSeq" id="WP_201078586.1">
    <property type="nucleotide sequence ID" value="NZ_CP067420.1"/>
</dbReference>
<name>A0ABX7B9K7_9PROT</name>
<evidence type="ECO:0000259" key="1">
    <source>
        <dbReference type="Pfam" id="PF13439"/>
    </source>
</evidence>
<accession>A0ABX7B9K7</accession>
<dbReference type="InterPro" id="IPR050194">
    <property type="entry name" value="Glycosyltransferase_grp1"/>
</dbReference>
<dbReference type="CDD" id="cd03801">
    <property type="entry name" value="GT4_PimA-like"/>
    <property type="match status" value="1"/>
</dbReference>
<organism evidence="2 3">
    <name type="scientific">Skermanella cutis</name>
    <dbReference type="NCBI Taxonomy" id="2775420"/>
    <lineage>
        <taxon>Bacteria</taxon>
        <taxon>Pseudomonadati</taxon>
        <taxon>Pseudomonadota</taxon>
        <taxon>Alphaproteobacteria</taxon>
        <taxon>Rhodospirillales</taxon>
        <taxon>Azospirillaceae</taxon>
        <taxon>Skermanella</taxon>
    </lineage>
</organism>